<name>A0A8T2BEM1_ARASU</name>
<keyword evidence="1" id="KW-0472">Membrane</keyword>
<keyword evidence="3" id="KW-1185">Reference proteome</keyword>
<proteinExistence type="predicted"/>
<organism evidence="2 3">
    <name type="scientific">Arabidopsis suecica</name>
    <name type="common">Swedish thale-cress</name>
    <name type="synonym">Cardaminopsis suecica</name>
    <dbReference type="NCBI Taxonomy" id="45249"/>
    <lineage>
        <taxon>Eukaryota</taxon>
        <taxon>Viridiplantae</taxon>
        <taxon>Streptophyta</taxon>
        <taxon>Embryophyta</taxon>
        <taxon>Tracheophyta</taxon>
        <taxon>Spermatophyta</taxon>
        <taxon>Magnoliopsida</taxon>
        <taxon>eudicotyledons</taxon>
        <taxon>Gunneridae</taxon>
        <taxon>Pentapetalae</taxon>
        <taxon>rosids</taxon>
        <taxon>malvids</taxon>
        <taxon>Brassicales</taxon>
        <taxon>Brassicaceae</taxon>
        <taxon>Camelineae</taxon>
        <taxon>Arabidopsis</taxon>
    </lineage>
</organism>
<accession>A0A8T2BEM1</accession>
<feature type="transmembrane region" description="Helical" evidence="1">
    <location>
        <begin position="20"/>
        <end position="39"/>
    </location>
</feature>
<evidence type="ECO:0000313" key="2">
    <source>
        <dbReference type="EMBL" id="KAG7583922.1"/>
    </source>
</evidence>
<comment type="caution">
    <text evidence="2">The sequence shown here is derived from an EMBL/GenBank/DDBJ whole genome shotgun (WGS) entry which is preliminary data.</text>
</comment>
<dbReference type="OrthoDB" id="10339452at2759"/>
<dbReference type="AlphaFoldDB" id="A0A8T2BEM1"/>
<keyword evidence="1" id="KW-0812">Transmembrane</keyword>
<keyword evidence="1" id="KW-1133">Transmembrane helix</keyword>
<protein>
    <submittedName>
        <fullName evidence="2">Uncharacterized protein</fullName>
    </submittedName>
</protein>
<evidence type="ECO:0000313" key="3">
    <source>
        <dbReference type="Proteomes" id="UP000694251"/>
    </source>
</evidence>
<gene>
    <name evidence="2" type="ORF">ISN44_As08g034180</name>
</gene>
<reference evidence="2 3" key="1">
    <citation type="submission" date="2020-12" db="EMBL/GenBank/DDBJ databases">
        <title>Concerted genomic and epigenomic changes stabilize Arabidopsis allopolyploids.</title>
        <authorList>
            <person name="Chen Z."/>
        </authorList>
    </citation>
    <scope>NUCLEOTIDE SEQUENCE [LARGE SCALE GENOMIC DNA]</scope>
    <source>
        <strain evidence="2">As9502</strain>
        <tissue evidence="2">Leaf</tissue>
    </source>
</reference>
<evidence type="ECO:0000256" key="1">
    <source>
        <dbReference type="SAM" id="Phobius"/>
    </source>
</evidence>
<feature type="transmembrane region" description="Helical" evidence="1">
    <location>
        <begin position="508"/>
        <end position="532"/>
    </location>
</feature>
<dbReference type="EMBL" id="JAEFBJ010000008">
    <property type="protein sequence ID" value="KAG7583922.1"/>
    <property type="molecule type" value="Genomic_DNA"/>
</dbReference>
<dbReference type="Proteomes" id="UP000694251">
    <property type="component" value="Chromosome 8"/>
</dbReference>
<sequence length="534" mass="60731">MFSDAGGVFARRRWDISNRLVLSCLYITFSILLSSFHHLPDRHCALPLILLTVVGDLLIILSKASSLHLSNPLVALDEPYSALMFARSLKSKPATPFSKWYRKSPVLTAPVPQPPAMRHSILIIISPMSSCHSHSIINAAKETLGFSLLGLSQFGPWCFLSWTNCRSDSPTHLSTKPRFCLNSHLCFLCKRLCRSKEPVVRGHRLEPNQTSLHCWYKPSLRTWPLKSLKGITYGFNYLYRGQMKGLRKNGIMIPSPRSGDYRSFLNLLPPYPLFIEFIHVQSINFSDNYLMLKTLKLRSGYFLYVLNRRQTLCGILNLHGRGFHAREDPPVLLRFYTHHLRTLVYASSKVLRYVFISLKVFGLMLLNPSCERFDGGFGSLSNDHSPSNSSDDFKPYTLHTTSNCYVLPKLNSHYTAALANNFKHQSTFTFAQTLVKALVRVAFLVPARITSLTPSSTPLRLLTMANRSSIDLLLEESSILFDLTCTNKLPSFWLKALKELLSINLTYLYIYLLFFLIGISIFCCLWGIPFIVLL</sequence>